<feature type="region of interest" description="Disordered" evidence="5">
    <location>
        <begin position="218"/>
        <end position="240"/>
    </location>
</feature>
<evidence type="ECO:0000313" key="7">
    <source>
        <dbReference type="EMBL" id="KIO26450.1"/>
    </source>
</evidence>
<evidence type="ECO:0000256" key="3">
    <source>
        <dbReference type="ARBA" id="ARBA00022833"/>
    </source>
</evidence>
<feature type="compositionally biased region" description="Low complexity" evidence="5">
    <location>
        <begin position="228"/>
        <end position="240"/>
    </location>
</feature>
<sequence length="424" mass="46598">MSHLNDPPWKVKTRPCPFYTRGNCLFASSCNFIHTVKSPVAPEVRITEASIREATSDDGLEPSKSRGGIIGIGGNNITTLNNNSHKDGYADGPSTPPNVISPPFSDDTPPHDDQDFAPQPSIWGSGRRRYSWAPSISLPPEDGVAEETKVLTPASANSDPDGQVLDVKSPAPLGDAFVLRSPKPRRTKSSKAASSVHQDSDIEYDDTDMEGLGLEVEDPTVRTTDSNPESSSPQPESPEQAALEDMFLYDSAAPSDDRPPPRRSLHRQMTLHEVMLNLQDPSSRPRRIDRIMQGLSPETPINSVLPERATSTTSDRPAPFQGNGDRKSRAFVDHLASLMAKRSAQLSDPDWEKNQGRRPRIMEDMPGSAPATKTQFSRGAVQRQQTLPHLPESVTRMKMSDVRTYSTALVLLFSLTKIFCCSFR</sequence>
<dbReference type="Gene3D" id="2.30.30.1190">
    <property type="match status" value="1"/>
</dbReference>
<evidence type="ECO:0000259" key="6">
    <source>
        <dbReference type="PROSITE" id="PS50103"/>
    </source>
</evidence>
<dbReference type="OrthoDB" id="47330at2759"/>
<dbReference type="GO" id="GO:0008270">
    <property type="term" value="F:zinc ion binding"/>
    <property type="evidence" value="ECO:0007669"/>
    <property type="project" value="UniProtKB-KW"/>
</dbReference>
<evidence type="ECO:0000256" key="2">
    <source>
        <dbReference type="ARBA" id="ARBA00022771"/>
    </source>
</evidence>
<protein>
    <recommendedName>
        <fullName evidence="6">C3H1-type domain-containing protein</fullName>
    </recommendedName>
</protein>
<dbReference type="EMBL" id="KN823024">
    <property type="protein sequence ID" value="KIO26450.1"/>
    <property type="molecule type" value="Genomic_DNA"/>
</dbReference>
<reference evidence="7 8" key="1">
    <citation type="submission" date="2014-04" db="EMBL/GenBank/DDBJ databases">
        <authorList>
            <consortium name="DOE Joint Genome Institute"/>
            <person name="Kuo A."/>
            <person name="Girlanda M."/>
            <person name="Perotto S."/>
            <person name="Kohler A."/>
            <person name="Nagy L.G."/>
            <person name="Floudas D."/>
            <person name="Copeland A."/>
            <person name="Barry K.W."/>
            <person name="Cichocki N."/>
            <person name="Veneault-Fourrey C."/>
            <person name="LaButti K."/>
            <person name="Lindquist E.A."/>
            <person name="Lipzen A."/>
            <person name="Lundell T."/>
            <person name="Morin E."/>
            <person name="Murat C."/>
            <person name="Sun H."/>
            <person name="Tunlid A."/>
            <person name="Henrissat B."/>
            <person name="Grigoriev I.V."/>
            <person name="Hibbett D.S."/>
            <person name="Martin F."/>
            <person name="Nordberg H.P."/>
            <person name="Cantor M.N."/>
            <person name="Hua S.X."/>
        </authorList>
    </citation>
    <scope>NUCLEOTIDE SEQUENCE [LARGE SCALE GENOMIC DNA]</scope>
    <source>
        <strain evidence="7 8">MUT 4182</strain>
    </source>
</reference>
<dbReference type="HOGENOM" id="CLU_647577_0_0_1"/>
<feature type="region of interest" description="Disordered" evidence="5">
    <location>
        <begin position="81"/>
        <end position="124"/>
    </location>
</feature>
<keyword evidence="8" id="KW-1185">Reference proteome</keyword>
<keyword evidence="2 4" id="KW-0863">Zinc-finger</keyword>
<dbReference type="SUPFAM" id="SSF90229">
    <property type="entry name" value="CCCH zinc finger"/>
    <property type="match status" value="1"/>
</dbReference>
<feature type="region of interest" description="Disordered" evidence="5">
    <location>
        <begin position="343"/>
        <end position="383"/>
    </location>
</feature>
<dbReference type="InterPro" id="IPR000571">
    <property type="entry name" value="Znf_CCCH"/>
</dbReference>
<reference evidence="8" key="2">
    <citation type="submission" date="2015-01" db="EMBL/GenBank/DDBJ databases">
        <title>Evolutionary Origins and Diversification of the Mycorrhizal Mutualists.</title>
        <authorList>
            <consortium name="DOE Joint Genome Institute"/>
            <consortium name="Mycorrhizal Genomics Consortium"/>
            <person name="Kohler A."/>
            <person name="Kuo A."/>
            <person name="Nagy L.G."/>
            <person name="Floudas D."/>
            <person name="Copeland A."/>
            <person name="Barry K.W."/>
            <person name="Cichocki N."/>
            <person name="Veneault-Fourrey C."/>
            <person name="LaButti K."/>
            <person name="Lindquist E.A."/>
            <person name="Lipzen A."/>
            <person name="Lundell T."/>
            <person name="Morin E."/>
            <person name="Murat C."/>
            <person name="Riley R."/>
            <person name="Ohm R."/>
            <person name="Sun H."/>
            <person name="Tunlid A."/>
            <person name="Henrissat B."/>
            <person name="Grigoriev I.V."/>
            <person name="Hibbett D.S."/>
            <person name="Martin F."/>
        </authorList>
    </citation>
    <scope>NUCLEOTIDE SEQUENCE [LARGE SCALE GENOMIC DNA]</scope>
    <source>
        <strain evidence="8">MUT 4182</strain>
    </source>
</reference>
<keyword evidence="3 4" id="KW-0862">Zinc</keyword>
<proteinExistence type="predicted"/>
<feature type="region of interest" description="Disordered" evidence="5">
    <location>
        <begin position="153"/>
        <end position="205"/>
    </location>
</feature>
<dbReference type="InterPro" id="IPR036855">
    <property type="entry name" value="Znf_CCCH_sf"/>
</dbReference>
<feature type="zinc finger region" description="C3H1-type" evidence="4">
    <location>
        <begin position="10"/>
        <end position="37"/>
    </location>
</feature>
<name>A0A0C3Q935_9AGAM</name>
<keyword evidence="1 4" id="KW-0479">Metal-binding</keyword>
<dbReference type="Proteomes" id="UP000054248">
    <property type="component" value="Unassembled WGS sequence"/>
</dbReference>
<organism evidence="7 8">
    <name type="scientific">Tulasnella calospora MUT 4182</name>
    <dbReference type="NCBI Taxonomy" id="1051891"/>
    <lineage>
        <taxon>Eukaryota</taxon>
        <taxon>Fungi</taxon>
        <taxon>Dikarya</taxon>
        <taxon>Basidiomycota</taxon>
        <taxon>Agaricomycotina</taxon>
        <taxon>Agaricomycetes</taxon>
        <taxon>Cantharellales</taxon>
        <taxon>Tulasnellaceae</taxon>
        <taxon>Tulasnella</taxon>
    </lineage>
</organism>
<feature type="compositionally biased region" description="Basic and acidic residues" evidence="5">
    <location>
        <begin position="350"/>
        <end position="363"/>
    </location>
</feature>
<evidence type="ECO:0000256" key="4">
    <source>
        <dbReference type="PROSITE-ProRule" id="PRU00723"/>
    </source>
</evidence>
<evidence type="ECO:0000256" key="1">
    <source>
        <dbReference type="ARBA" id="ARBA00022723"/>
    </source>
</evidence>
<accession>A0A0C3Q935</accession>
<gene>
    <name evidence="7" type="ORF">M407DRAFT_7849</name>
</gene>
<evidence type="ECO:0000256" key="5">
    <source>
        <dbReference type="SAM" id="MobiDB-lite"/>
    </source>
</evidence>
<dbReference type="STRING" id="1051891.A0A0C3Q935"/>
<dbReference type="SMART" id="SM00356">
    <property type="entry name" value="ZnF_C3H1"/>
    <property type="match status" value="1"/>
</dbReference>
<dbReference type="AlphaFoldDB" id="A0A0C3Q935"/>
<feature type="region of interest" description="Disordered" evidence="5">
    <location>
        <begin position="294"/>
        <end position="326"/>
    </location>
</feature>
<feature type="compositionally biased region" description="Polar residues" evidence="5">
    <location>
        <begin position="371"/>
        <end position="383"/>
    </location>
</feature>
<feature type="domain" description="C3H1-type" evidence="6">
    <location>
        <begin position="10"/>
        <end position="37"/>
    </location>
</feature>
<evidence type="ECO:0000313" key="8">
    <source>
        <dbReference type="Proteomes" id="UP000054248"/>
    </source>
</evidence>
<dbReference type="PROSITE" id="PS50103">
    <property type="entry name" value="ZF_C3H1"/>
    <property type="match status" value="1"/>
</dbReference>